<protein>
    <submittedName>
        <fullName evidence="3">Hypothetical_protein</fullName>
    </submittedName>
</protein>
<name>A0AA86QAQ8_9EUKA</name>
<keyword evidence="4" id="KW-1185">Reference proteome</keyword>
<reference evidence="2" key="1">
    <citation type="submission" date="2023-06" db="EMBL/GenBank/DDBJ databases">
        <authorList>
            <person name="Kurt Z."/>
        </authorList>
    </citation>
    <scope>NUCLEOTIDE SEQUENCE</scope>
</reference>
<evidence type="ECO:0000256" key="1">
    <source>
        <dbReference type="SAM" id="MobiDB-lite"/>
    </source>
</evidence>
<sequence length="103" mass="11905">MNRGIHSKNSNPLQLTTKSTLANTPQQSQRPMQYPPESSQHQLILSCRQITAKHRLYTIFTNRTRIYNEVVVPKKHAEELHTNADNSPTIPEEPFQSIKQNQK</sequence>
<proteinExistence type="predicted"/>
<reference evidence="3 4" key="2">
    <citation type="submission" date="2024-07" db="EMBL/GenBank/DDBJ databases">
        <authorList>
            <person name="Akdeniz Z."/>
        </authorList>
    </citation>
    <scope>NUCLEOTIDE SEQUENCE [LARGE SCALE GENOMIC DNA]</scope>
</reference>
<evidence type="ECO:0000313" key="4">
    <source>
        <dbReference type="Proteomes" id="UP001642409"/>
    </source>
</evidence>
<gene>
    <name evidence="2" type="ORF">HINF_LOCUS41156</name>
    <name evidence="3" type="ORF">HINF_LOCUS52631</name>
</gene>
<dbReference type="AlphaFoldDB" id="A0AA86QAQ8"/>
<organism evidence="2">
    <name type="scientific">Hexamita inflata</name>
    <dbReference type="NCBI Taxonomy" id="28002"/>
    <lineage>
        <taxon>Eukaryota</taxon>
        <taxon>Metamonada</taxon>
        <taxon>Diplomonadida</taxon>
        <taxon>Hexamitidae</taxon>
        <taxon>Hexamitinae</taxon>
        <taxon>Hexamita</taxon>
    </lineage>
</organism>
<dbReference type="Proteomes" id="UP001642409">
    <property type="component" value="Unassembled WGS sequence"/>
</dbReference>
<evidence type="ECO:0000313" key="2">
    <source>
        <dbReference type="EMBL" id="CAI9953511.1"/>
    </source>
</evidence>
<accession>A0AA86QAQ8</accession>
<dbReference type="EMBL" id="CAXDID020000263">
    <property type="protein sequence ID" value="CAL6066720.1"/>
    <property type="molecule type" value="Genomic_DNA"/>
</dbReference>
<feature type="region of interest" description="Disordered" evidence="1">
    <location>
        <begin position="1"/>
        <end position="40"/>
    </location>
</feature>
<feature type="region of interest" description="Disordered" evidence="1">
    <location>
        <begin position="78"/>
        <end position="103"/>
    </location>
</feature>
<comment type="caution">
    <text evidence="2">The sequence shown here is derived from an EMBL/GenBank/DDBJ whole genome shotgun (WGS) entry which is preliminary data.</text>
</comment>
<dbReference type="EMBL" id="CATOUU010000839">
    <property type="protein sequence ID" value="CAI9953511.1"/>
    <property type="molecule type" value="Genomic_DNA"/>
</dbReference>
<evidence type="ECO:0000313" key="3">
    <source>
        <dbReference type="EMBL" id="CAL6066720.1"/>
    </source>
</evidence>
<feature type="compositionally biased region" description="Polar residues" evidence="1">
    <location>
        <begin position="7"/>
        <end position="40"/>
    </location>
</feature>